<evidence type="ECO:0000256" key="5">
    <source>
        <dbReference type="ARBA" id="ARBA00022771"/>
    </source>
</evidence>
<dbReference type="Pfam" id="PF01352">
    <property type="entry name" value="KRAB"/>
    <property type="match status" value="1"/>
</dbReference>
<feature type="domain" description="C2H2-type" evidence="13">
    <location>
        <begin position="153"/>
        <end position="180"/>
    </location>
</feature>
<proteinExistence type="inferred from homology"/>
<evidence type="ECO:0000256" key="10">
    <source>
        <dbReference type="ARBA" id="ARBA00023242"/>
    </source>
</evidence>
<evidence type="ECO:0000256" key="12">
    <source>
        <dbReference type="SAM" id="MobiDB-lite"/>
    </source>
</evidence>
<keyword evidence="7" id="KW-0805">Transcription regulation</keyword>
<keyword evidence="10" id="KW-0539">Nucleus</keyword>
<feature type="domain" description="C2H2-type" evidence="13">
    <location>
        <begin position="181"/>
        <end position="208"/>
    </location>
</feature>
<dbReference type="PROSITE" id="PS50157">
    <property type="entry name" value="ZINC_FINGER_C2H2_2"/>
    <property type="match status" value="7"/>
</dbReference>
<dbReference type="OMA" id="SKSHEQG"/>
<evidence type="ECO:0000313" key="15">
    <source>
        <dbReference type="Ensembl" id="ENSCPBP00000025423.1"/>
    </source>
</evidence>
<dbReference type="PROSITE" id="PS50805">
    <property type="entry name" value="KRAB"/>
    <property type="match status" value="1"/>
</dbReference>
<evidence type="ECO:0000256" key="6">
    <source>
        <dbReference type="ARBA" id="ARBA00022833"/>
    </source>
</evidence>
<dbReference type="Gene3D" id="6.10.140.140">
    <property type="match status" value="1"/>
</dbReference>
<dbReference type="SUPFAM" id="SSF109640">
    <property type="entry name" value="KRAB domain (Kruppel-associated box)"/>
    <property type="match status" value="1"/>
</dbReference>
<sequence>HSYLGQQVLSVGLLLFQGPVTFEEVAVYFTREEGTLLDPTQRALYRDVMQKNYETVVLLGKESSAAPRGLCWGDLIIKASSLPRQVGWDALSQRSKRNVSRSQEQGNSCEIHHRPEREQGNHPGEKMGKYISCRGTQKETTTQQEILMGKRKNTCTEHGKNVCDYSVLIKHQRIHTGEMPFECSEYGKSFNCRSHLIRHQRMHTGERPYECRECGKCFAKSSVLSEHQRIHTGERPYACSECGKCFTRSSALSEHQRIHTGERPYECSECGKNFTHRSALFHHQRIHRGERPYECSECGKCFTQKSALFHHQRIHTGERPYECSECGKSFNRTSNLIRHQRIHTGRDHRNTISVGNASLRAQPILNIRDPPRGEAL</sequence>
<reference evidence="15" key="2">
    <citation type="submission" date="2025-09" db="UniProtKB">
        <authorList>
            <consortium name="Ensembl"/>
        </authorList>
    </citation>
    <scope>IDENTIFICATION</scope>
</reference>
<comment type="subcellular location">
    <subcellularLocation>
        <location evidence="1">Nucleus</location>
    </subcellularLocation>
</comment>
<feature type="region of interest" description="Disordered" evidence="12">
    <location>
        <begin position="93"/>
        <end position="127"/>
    </location>
</feature>
<reference evidence="15" key="1">
    <citation type="submission" date="2025-08" db="UniProtKB">
        <authorList>
            <consortium name="Ensembl"/>
        </authorList>
    </citation>
    <scope>IDENTIFICATION</scope>
</reference>
<evidence type="ECO:0000256" key="2">
    <source>
        <dbReference type="ARBA" id="ARBA00006991"/>
    </source>
</evidence>
<dbReference type="Ensembl" id="ENSCPBT00000029936.1">
    <property type="protein sequence ID" value="ENSCPBP00000025423.1"/>
    <property type="gene ID" value="ENSCPBG00000018074.1"/>
</dbReference>
<name>A0A8C3HY39_CHRPI</name>
<evidence type="ECO:0000313" key="16">
    <source>
        <dbReference type="Proteomes" id="UP000694380"/>
    </source>
</evidence>
<dbReference type="InterPro" id="IPR013087">
    <property type="entry name" value="Znf_C2H2_type"/>
</dbReference>
<keyword evidence="8" id="KW-0238">DNA-binding</keyword>
<dbReference type="Pfam" id="PF00096">
    <property type="entry name" value="zf-C2H2"/>
    <property type="match status" value="5"/>
</dbReference>
<evidence type="ECO:0000256" key="9">
    <source>
        <dbReference type="ARBA" id="ARBA00023163"/>
    </source>
</evidence>
<dbReference type="GO" id="GO:0045892">
    <property type="term" value="P:negative regulation of DNA-templated transcription"/>
    <property type="evidence" value="ECO:0007669"/>
    <property type="project" value="UniProtKB-ARBA"/>
</dbReference>
<dbReference type="InterPro" id="IPR036051">
    <property type="entry name" value="KRAB_dom_sf"/>
</dbReference>
<keyword evidence="16" id="KW-1185">Reference proteome</keyword>
<evidence type="ECO:0000256" key="7">
    <source>
        <dbReference type="ARBA" id="ARBA00023015"/>
    </source>
</evidence>
<dbReference type="GO" id="GO:0008270">
    <property type="term" value="F:zinc ion binding"/>
    <property type="evidence" value="ECO:0007669"/>
    <property type="project" value="UniProtKB-KW"/>
</dbReference>
<dbReference type="SMART" id="SM00349">
    <property type="entry name" value="KRAB"/>
    <property type="match status" value="1"/>
</dbReference>
<keyword evidence="4" id="KW-0677">Repeat</keyword>
<keyword evidence="3" id="KW-0479">Metal-binding</keyword>
<keyword evidence="9" id="KW-0804">Transcription</keyword>
<dbReference type="InterPro" id="IPR001909">
    <property type="entry name" value="KRAB"/>
</dbReference>
<accession>A0A8C3HY39</accession>
<feature type="domain" description="KRAB" evidence="14">
    <location>
        <begin position="20"/>
        <end position="122"/>
    </location>
</feature>
<dbReference type="GO" id="GO:0000981">
    <property type="term" value="F:DNA-binding transcription factor activity, RNA polymerase II-specific"/>
    <property type="evidence" value="ECO:0007669"/>
    <property type="project" value="TreeGrafter"/>
</dbReference>
<dbReference type="FunFam" id="3.30.160.60:FF:000249">
    <property type="entry name" value="Zinc finger protein 154"/>
    <property type="match status" value="1"/>
</dbReference>
<dbReference type="SUPFAM" id="SSF57667">
    <property type="entry name" value="beta-beta-alpha zinc fingers"/>
    <property type="match status" value="4"/>
</dbReference>
<evidence type="ECO:0000256" key="4">
    <source>
        <dbReference type="ARBA" id="ARBA00022737"/>
    </source>
</evidence>
<evidence type="ECO:0000256" key="8">
    <source>
        <dbReference type="ARBA" id="ARBA00023125"/>
    </source>
</evidence>
<dbReference type="Proteomes" id="UP000694380">
    <property type="component" value="Unplaced"/>
</dbReference>
<feature type="domain" description="C2H2-type" evidence="13">
    <location>
        <begin position="237"/>
        <end position="264"/>
    </location>
</feature>
<dbReference type="SMART" id="SM00355">
    <property type="entry name" value="ZnF_C2H2"/>
    <property type="match status" value="7"/>
</dbReference>
<organism evidence="15 16">
    <name type="scientific">Chrysemys picta bellii</name>
    <name type="common">Western painted turtle</name>
    <name type="synonym">Emys bellii</name>
    <dbReference type="NCBI Taxonomy" id="8478"/>
    <lineage>
        <taxon>Eukaryota</taxon>
        <taxon>Metazoa</taxon>
        <taxon>Chordata</taxon>
        <taxon>Craniata</taxon>
        <taxon>Vertebrata</taxon>
        <taxon>Euteleostomi</taxon>
        <taxon>Archelosauria</taxon>
        <taxon>Testudinata</taxon>
        <taxon>Testudines</taxon>
        <taxon>Cryptodira</taxon>
        <taxon>Durocryptodira</taxon>
        <taxon>Testudinoidea</taxon>
        <taxon>Emydidae</taxon>
        <taxon>Chrysemys</taxon>
    </lineage>
</organism>
<dbReference type="Gene3D" id="3.30.160.60">
    <property type="entry name" value="Classic Zinc Finger"/>
    <property type="match status" value="7"/>
</dbReference>
<evidence type="ECO:0000256" key="3">
    <source>
        <dbReference type="ARBA" id="ARBA00022723"/>
    </source>
</evidence>
<evidence type="ECO:0000256" key="1">
    <source>
        <dbReference type="ARBA" id="ARBA00004123"/>
    </source>
</evidence>
<dbReference type="GeneTree" id="ENSGT01150000286944"/>
<dbReference type="CDD" id="cd07765">
    <property type="entry name" value="KRAB_A-box"/>
    <property type="match status" value="1"/>
</dbReference>
<feature type="compositionally biased region" description="Basic and acidic residues" evidence="12">
    <location>
        <begin position="110"/>
        <end position="127"/>
    </location>
</feature>
<dbReference type="PROSITE" id="PS00028">
    <property type="entry name" value="ZINC_FINGER_C2H2_1"/>
    <property type="match status" value="5"/>
</dbReference>
<dbReference type="GO" id="GO:0005634">
    <property type="term" value="C:nucleus"/>
    <property type="evidence" value="ECO:0007669"/>
    <property type="project" value="UniProtKB-SubCell"/>
</dbReference>
<dbReference type="FunFam" id="3.30.160.60:FF:002090">
    <property type="entry name" value="Zinc finger protein 473"/>
    <property type="match status" value="1"/>
</dbReference>
<dbReference type="FunFam" id="3.30.160.60:FF:002343">
    <property type="entry name" value="Zinc finger protein 33A"/>
    <property type="match status" value="1"/>
</dbReference>
<dbReference type="FunFam" id="3.30.160.60:FF:001697">
    <property type="entry name" value="zinc finger protein 623"/>
    <property type="match status" value="1"/>
</dbReference>
<evidence type="ECO:0000259" key="14">
    <source>
        <dbReference type="PROSITE" id="PS50805"/>
    </source>
</evidence>
<feature type="domain" description="C2H2-type" evidence="13">
    <location>
        <begin position="321"/>
        <end position="348"/>
    </location>
</feature>
<protein>
    <submittedName>
        <fullName evidence="15">Uncharacterized protein</fullName>
    </submittedName>
</protein>
<keyword evidence="5 11" id="KW-0863">Zinc-finger</keyword>
<dbReference type="FunFam" id="3.30.160.60:FF:001437">
    <property type="entry name" value="Zinc finger protein 594"/>
    <property type="match status" value="1"/>
</dbReference>
<comment type="similarity">
    <text evidence="2">Belongs to the krueppel C2H2-type zinc-finger protein family.</text>
</comment>
<dbReference type="PANTHER" id="PTHR23226:SF416">
    <property type="entry name" value="FI01424P"/>
    <property type="match status" value="1"/>
</dbReference>
<dbReference type="AlphaFoldDB" id="A0A8C3HY39"/>
<feature type="domain" description="C2H2-type" evidence="13">
    <location>
        <begin position="293"/>
        <end position="320"/>
    </location>
</feature>
<keyword evidence="6" id="KW-0862">Zinc</keyword>
<feature type="domain" description="C2H2-type" evidence="13">
    <location>
        <begin position="209"/>
        <end position="236"/>
    </location>
</feature>
<dbReference type="InterPro" id="IPR036236">
    <property type="entry name" value="Znf_C2H2_sf"/>
</dbReference>
<evidence type="ECO:0000259" key="13">
    <source>
        <dbReference type="PROSITE" id="PS50157"/>
    </source>
</evidence>
<dbReference type="GO" id="GO:0000978">
    <property type="term" value="F:RNA polymerase II cis-regulatory region sequence-specific DNA binding"/>
    <property type="evidence" value="ECO:0007669"/>
    <property type="project" value="TreeGrafter"/>
</dbReference>
<dbReference type="FunFam" id="3.30.160.60:FF:000295">
    <property type="entry name" value="zinc finger protein 19"/>
    <property type="match status" value="1"/>
</dbReference>
<evidence type="ECO:0000256" key="11">
    <source>
        <dbReference type="PROSITE-ProRule" id="PRU00042"/>
    </source>
</evidence>
<dbReference type="PANTHER" id="PTHR23226">
    <property type="entry name" value="ZINC FINGER AND SCAN DOMAIN-CONTAINING"/>
    <property type="match status" value="1"/>
</dbReference>
<feature type="domain" description="C2H2-type" evidence="13">
    <location>
        <begin position="265"/>
        <end position="292"/>
    </location>
</feature>